<feature type="region of interest" description="Disordered" evidence="1">
    <location>
        <begin position="1"/>
        <end position="25"/>
    </location>
</feature>
<feature type="region of interest" description="Disordered" evidence="1">
    <location>
        <begin position="30"/>
        <end position="49"/>
    </location>
</feature>
<proteinExistence type="predicted"/>
<reference evidence="2" key="1">
    <citation type="submission" date="2023-04" db="EMBL/GenBank/DDBJ databases">
        <authorList>
            <person name="Vijverberg K."/>
            <person name="Xiong W."/>
            <person name="Schranz E."/>
        </authorList>
    </citation>
    <scope>NUCLEOTIDE SEQUENCE</scope>
</reference>
<dbReference type="EMBL" id="OX465080">
    <property type="protein sequence ID" value="CAI9283263.1"/>
    <property type="molecule type" value="Genomic_DNA"/>
</dbReference>
<feature type="compositionally biased region" description="Basic residues" evidence="1">
    <location>
        <begin position="40"/>
        <end position="49"/>
    </location>
</feature>
<evidence type="ECO:0000313" key="2">
    <source>
        <dbReference type="EMBL" id="CAI9283263.1"/>
    </source>
</evidence>
<protein>
    <submittedName>
        <fullName evidence="2">Uncharacterized protein</fullName>
    </submittedName>
</protein>
<gene>
    <name evidence="2" type="ORF">LSALG_LOCUS22866</name>
</gene>
<evidence type="ECO:0000313" key="3">
    <source>
        <dbReference type="Proteomes" id="UP001177003"/>
    </source>
</evidence>
<dbReference type="Proteomes" id="UP001177003">
    <property type="component" value="Chromosome 4"/>
</dbReference>
<name>A0AA35Z076_LACSI</name>
<accession>A0AA35Z076</accession>
<evidence type="ECO:0000256" key="1">
    <source>
        <dbReference type="SAM" id="MobiDB-lite"/>
    </source>
</evidence>
<organism evidence="2 3">
    <name type="scientific">Lactuca saligna</name>
    <name type="common">Willowleaf lettuce</name>
    <dbReference type="NCBI Taxonomy" id="75948"/>
    <lineage>
        <taxon>Eukaryota</taxon>
        <taxon>Viridiplantae</taxon>
        <taxon>Streptophyta</taxon>
        <taxon>Embryophyta</taxon>
        <taxon>Tracheophyta</taxon>
        <taxon>Spermatophyta</taxon>
        <taxon>Magnoliopsida</taxon>
        <taxon>eudicotyledons</taxon>
        <taxon>Gunneridae</taxon>
        <taxon>Pentapetalae</taxon>
        <taxon>asterids</taxon>
        <taxon>campanulids</taxon>
        <taxon>Asterales</taxon>
        <taxon>Asteraceae</taxon>
        <taxon>Cichorioideae</taxon>
        <taxon>Cichorieae</taxon>
        <taxon>Lactucinae</taxon>
        <taxon>Lactuca</taxon>
    </lineage>
</organism>
<dbReference type="AlphaFoldDB" id="A0AA35Z076"/>
<keyword evidence="3" id="KW-1185">Reference proteome</keyword>
<sequence length="235" mass="27098">MATRGVKGKDDRQRRKRGYGSNEIRWREGRSQARGYYSGRHGRSRRGRRLRCLAEPKEDKRRKQRGTLFLVRRLQTHRIRVACSGGGLDRRKGTVHGCREQQQRRGYTFGVWGCRGQKRNKARAKCCLVGNRNVSPSLTVLINNRKSIGLSGLHISTIFIQQLLCEKFWFVVVVSSLNYESRLDISTVSIQQSTAYQQIPSITTTNINRLSEKFRILVPFTNQDSISPRFPSTKQ</sequence>